<keyword evidence="9 19" id="KW-0547">Nucleotide-binding</keyword>
<dbReference type="Gene3D" id="3.40.50.2300">
    <property type="match status" value="1"/>
</dbReference>
<dbReference type="PRINTS" id="PR00344">
    <property type="entry name" value="BCTRLSENSOR"/>
</dbReference>
<evidence type="ECO:0000259" key="18">
    <source>
        <dbReference type="PROSITE" id="PS50894"/>
    </source>
</evidence>
<evidence type="ECO:0000256" key="14">
    <source>
        <dbReference type="PROSITE-ProRule" id="PRU00169"/>
    </source>
</evidence>
<dbReference type="SUPFAM" id="SSF52172">
    <property type="entry name" value="CheY-like"/>
    <property type="match status" value="1"/>
</dbReference>
<dbReference type="PROSITE" id="PS50109">
    <property type="entry name" value="HIS_KIN"/>
    <property type="match status" value="1"/>
</dbReference>
<dbReference type="SUPFAM" id="SSF55874">
    <property type="entry name" value="ATPase domain of HSP90 chaperone/DNA topoisomerase II/histidine kinase"/>
    <property type="match status" value="1"/>
</dbReference>
<dbReference type="SMART" id="SM00387">
    <property type="entry name" value="HATPase_c"/>
    <property type="match status" value="1"/>
</dbReference>
<dbReference type="PANTHER" id="PTHR43047:SF72">
    <property type="entry name" value="OSMOSENSING HISTIDINE PROTEIN KINASE SLN1"/>
    <property type="match status" value="1"/>
</dbReference>
<feature type="domain" description="HPt" evidence="18">
    <location>
        <begin position="687"/>
        <end position="779"/>
    </location>
</feature>
<feature type="modified residue" description="4-aspartylphosphate" evidence="14">
    <location>
        <position position="607"/>
    </location>
</feature>
<dbReference type="InterPro" id="IPR004358">
    <property type="entry name" value="Sig_transdc_His_kin-like_C"/>
</dbReference>
<dbReference type="InterPro" id="IPR008207">
    <property type="entry name" value="Sig_transdc_His_kin_Hpt_dom"/>
</dbReference>
<evidence type="ECO:0000256" key="11">
    <source>
        <dbReference type="ARBA" id="ARBA00023012"/>
    </source>
</evidence>
<keyword evidence="20" id="KW-1185">Reference proteome</keyword>
<evidence type="ECO:0000256" key="4">
    <source>
        <dbReference type="ARBA" id="ARBA00022475"/>
    </source>
</evidence>
<comment type="catalytic activity">
    <reaction evidence="1">
        <text>ATP + protein L-histidine = ADP + protein N-phospho-L-histidine.</text>
        <dbReference type="EC" id="2.7.13.3"/>
    </reaction>
</comment>
<dbReference type="Gene3D" id="3.30.565.10">
    <property type="entry name" value="Histidine kinase-like ATPase, C-terminal domain"/>
    <property type="match status" value="1"/>
</dbReference>
<dbReference type="PROSITE" id="PS50894">
    <property type="entry name" value="HPT"/>
    <property type="match status" value="1"/>
</dbReference>
<keyword evidence="6" id="KW-0808">Transferase</keyword>
<dbReference type="PROSITE" id="PS50110">
    <property type="entry name" value="RESPONSE_REGULATORY"/>
    <property type="match status" value="1"/>
</dbReference>
<dbReference type="InterPro" id="IPR036641">
    <property type="entry name" value="HPT_dom_sf"/>
</dbReference>
<evidence type="ECO:0000256" key="5">
    <source>
        <dbReference type="ARBA" id="ARBA00022519"/>
    </source>
</evidence>
<dbReference type="CDD" id="cd16922">
    <property type="entry name" value="HATPase_EvgS-ArcB-TorS-like"/>
    <property type="match status" value="1"/>
</dbReference>
<sequence>MKNIAGKRRVALQASLLATILLAAGALLLTLFPAHSDRQPPFVLAAGPQLGGPYGLGGPSSLGGARAYVEAVEALSGIKIQVAGATTFSDALGLLAQQEVDGLAFALPGTAALLPTATVISPVFYAGDSVLLTRSSSPVRALSALEGKRVTVIGNGEYHGYLAAHHPAIEVFPLPAAADMVAAVDSGTVDAALGMDAILIPLARRGNSTTLAVHPASDGPSVRIRVASHPARAAEMDRAHQAFRSLPLDTQQDLVGRWMDALYRSPPTLRAVLSFYRTPIIVLVLSILGAAFVIIQAYRNARATAALQASTARMLTLVNHEVRNGVASVISAIDLIESTVPTPAAAPVIASARAATSSLHHTLANALEFMFLDRHSHAPVEWQPGAATVLAGCLSASRPVAAAKGTALLFDLDQPVLEHASCDTRALRHIASNLISNAVKFCDAGTVSVRLRFEAGVGERGRMVLRVSDTGEGISAEDLNDIFGAFSTTRDGRQRGGTGLGLSLCRRIATAQGGQITVRSQPGVGSTFTATLPAQRRTEPAPALPGHLSDHNDRPARALVIEDQPLIADVISHRLRERGFEVRGATSRHEALQQLAQAGPFDLITLDDALPDASGLETIEAIRALERTRAWLGARVVSISASPDVTRPPRYRAAGIAATLCKPIDWPAFDVATHCTAMNPARALRPAAATPLDVLAVYRTQIPRDIAALREAIVAHEWRRALAMSHRIRGAASMVGDAATLVTLDQIDGCLKHHAINGDPGAADLDEMDRLLAQMDPGA</sequence>
<dbReference type="PANTHER" id="PTHR43047">
    <property type="entry name" value="TWO-COMPONENT HISTIDINE PROTEIN KINASE"/>
    <property type="match status" value="1"/>
</dbReference>
<evidence type="ECO:0000256" key="7">
    <source>
        <dbReference type="ARBA" id="ARBA00022692"/>
    </source>
</evidence>
<dbReference type="Pfam" id="PF02518">
    <property type="entry name" value="HATPase_c"/>
    <property type="match status" value="1"/>
</dbReference>
<dbReference type="Proteomes" id="UP001455088">
    <property type="component" value="Unassembled WGS sequence"/>
</dbReference>
<proteinExistence type="predicted"/>
<keyword evidence="14" id="KW-0597">Phosphoprotein</keyword>
<evidence type="ECO:0000256" key="10">
    <source>
        <dbReference type="ARBA" id="ARBA00022989"/>
    </source>
</evidence>
<keyword evidence="5" id="KW-0997">Cell inner membrane</keyword>
<dbReference type="Pfam" id="PF00072">
    <property type="entry name" value="Response_reg"/>
    <property type="match status" value="1"/>
</dbReference>
<dbReference type="EMBL" id="JBBYHY010000009">
    <property type="protein sequence ID" value="MEL3955116.1"/>
    <property type="molecule type" value="Genomic_DNA"/>
</dbReference>
<name>A0ABU9JQJ2_9GAMM</name>
<dbReference type="SMART" id="SM00448">
    <property type="entry name" value="REC"/>
    <property type="match status" value="1"/>
</dbReference>
<keyword evidence="11" id="KW-0902">Two-component regulatory system</keyword>
<dbReference type="Gene3D" id="3.40.190.10">
    <property type="entry name" value="Periplasmic binding protein-like II"/>
    <property type="match status" value="2"/>
</dbReference>
<protein>
    <recommendedName>
        <fullName evidence="3">histidine kinase</fullName>
        <ecNumber evidence="3">2.7.13.3</ecNumber>
    </recommendedName>
</protein>
<evidence type="ECO:0000256" key="2">
    <source>
        <dbReference type="ARBA" id="ARBA00004429"/>
    </source>
</evidence>
<dbReference type="InterPro" id="IPR001789">
    <property type="entry name" value="Sig_transdc_resp-reg_receiver"/>
</dbReference>
<evidence type="ECO:0000313" key="19">
    <source>
        <dbReference type="EMBL" id="MEL3955116.1"/>
    </source>
</evidence>
<reference evidence="19 20" key="1">
    <citation type="submission" date="2024-04" db="EMBL/GenBank/DDBJ databases">
        <title>Bacterial endophytes with biocontrol capabilities against important plant pathogens.</title>
        <authorList>
            <person name="Alayande K.A."/>
        </authorList>
    </citation>
    <scope>NUCLEOTIDE SEQUENCE [LARGE SCALE GENOMIC DNA]</scope>
    <source>
        <strain evidence="19 20">KV22</strain>
    </source>
</reference>
<gene>
    <name evidence="19" type="ORF">AAE039_16285</name>
</gene>
<dbReference type="SUPFAM" id="SSF53850">
    <property type="entry name" value="Periplasmic binding protein-like II"/>
    <property type="match status" value="1"/>
</dbReference>
<keyword evidence="12 15" id="KW-0472">Membrane</keyword>
<dbReference type="SUPFAM" id="SSF47226">
    <property type="entry name" value="Histidine-containing phosphotransfer domain, HPT domain"/>
    <property type="match status" value="1"/>
</dbReference>
<evidence type="ECO:0000256" key="1">
    <source>
        <dbReference type="ARBA" id="ARBA00000085"/>
    </source>
</evidence>
<accession>A0ABU9JQJ2</accession>
<dbReference type="RefSeq" id="WP_167390379.1">
    <property type="nucleotide sequence ID" value="NZ_JBBYHY010000009.1"/>
</dbReference>
<dbReference type="CDD" id="cd17546">
    <property type="entry name" value="REC_hyHK_CKI1_RcsC-like"/>
    <property type="match status" value="1"/>
</dbReference>
<dbReference type="InterPro" id="IPR003594">
    <property type="entry name" value="HATPase_dom"/>
</dbReference>
<keyword evidence="8" id="KW-0418">Kinase</keyword>
<dbReference type="GO" id="GO:0005524">
    <property type="term" value="F:ATP binding"/>
    <property type="evidence" value="ECO:0007669"/>
    <property type="project" value="UniProtKB-KW"/>
</dbReference>
<dbReference type="InterPro" id="IPR036890">
    <property type="entry name" value="HATPase_C_sf"/>
</dbReference>
<feature type="transmembrane region" description="Helical" evidence="15">
    <location>
        <begin position="275"/>
        <end position="295"/>
    </location>
</feature>
<evidence type="ECO:0000259" key="17">
    <source>
        <dbReference type="PROSITE" id="PS50110"/>
    </source>
</evidence>
<dbReference type="InterPro" id="IPR011006">
    <property type="entry name" value="CheY-like_superfamily"/>
</dbReference>
<dbReference type="InterPro" id="IPR005467">
    <property type="entry name" value="His_kinase_dom"/>
</dbReference>
<evidence type="ECO:0000259" key="16">
    <source>
        <dbReference type="PROSITE" id="PS50109"/>
    </source>
</evidence>
<evidence type="ECO:0000256" key="9">
    <source>
        <dbReference type="ARBA" id="ARBA00022840"/>
    </source>
</evidence>
<keyword evidence="4" id="KW-1003">Cell membrane</keyword>
<dbReference type="EC" id="2.7.13.3" evidence="3"/>
<evidence type="ECO:0000256" key="12">
    <source>
        <dbReference type="ARBA" id="ARBA00023136"/>
    </source>
</evidence>
<feature type="domain" description="Histidine kinase" evidence="16">
    <location>
        <begin position="317"/>
        <end position="536"/>
    </location>
</feature>
<feature type="domain" description="Response regulatory" evidence="17">
    <location>
        <begin position="557"/>
        <end position="677"/>
    </location>
</feature>
<evidence type="ECO:0000256" key="15">
    <source>
        <dbReference type="SAM" id="Phobius"/>
    </source>
</evidence>
<keyword evidence="10 15" id="KW-1133">Transmembrane helix</keyword>
<evidence type="ECO:0000313" key="20">
    <source>
        <dbReference type="Proteomes" id="UP001455088"/>
    </source>
</evidence>
<evidence type="ECO:0000256" key="6">
    <source>
        <dbReference type="ARBA" id="ARBA00022679"/>
    </source>
</evidence>
<keyword evidence="7 15" id="KW-0812">Transmembrane</keyword>
<organism evidence="19 20">
    <name type="scientific">Stenotrophomonas bentonitica</name>
    <dbReference type="NCBI Taxonomy" id="1450134"/>
    <lineage>
        <taxon>Bacteria</taxon>
        <taxon>Pseudomonadati</taxon>
        <taxon>Pseudomonadota</taxon>
        <taxon>Gammaproteobacteria</taxon>
        <taxon>Lysobacterales</taxon>
        <taxon>Lysobacteraceae</taxon>
        <taxon>Stenotrophomonas</taxon>
    </lineage>
</organism>
<evidence type="ECO:0000256" key="13">
    <source>
        <dbReference type="PROSITE-ProRule" id="PRU00110"/>
    </source>
</evidence>
<evidence type="ECO:0000256" key="8">
    <source>
        <dbReference type="ARBA" id="ARBA00022777"/>
    </source>
</evidence>
<keyword evidence="9 19" id="KW-0067">ATP-binding</keyword>
<comment type="caution">
    <text evidence="19">The sequence shown here is derived from an EMBL/GenBank/DDBJ whole genome shotgun (WGS) entry which is preliminary data.</text>
</comment>
<evidence type="ECO:0000256" key="3">
    <source>
        <dbReference type="ARBA" id="ARBA00012438"/>
    </source>
</evidence>
<feature type="modified residue" description="Phosphohistidine" evidence="13">
    <location>
        <position position="726"/>
    </location>
</feature>
<comment type="subcellular location">
    <subcellularLocation>
        <location evidence="2">Cell inner membrane</location>
        <topology evidence="2">Multi-pass membrane protein</topology>
    </subcellularLocation>
</comment>